<reference evidence="18" key="1">
    <citation type="submission" date="2020-07" db="EMBL/GenBank/DDBJ databases">
        <title>Clarias magur genome sequencing, assembly and annotation.</title>
        <authorList>
            <person name="Kushwaha B."/>
            <person name="Kumar R."/>
            <person name="Das P."/>
            <person name="Joshi C.G."/>
            <person name="Kumar D."/>
            <person name="Nagpure N.S."/>
            <person name="Pandey M."/>
            <person name="Agarwal S."/>
            <person name="Srivastava S."/>
            <person name="Singh M."/>
            <person name="Sahoo L."/>
            <person name="Jayasankar P."/>
            <person name="Meher P.K."/>
            <person name="Koringa P.G."/>
            <person name="Iquebal M.A."/>
            <person name="Das S.P."/>
            <person name="Bit A."/>
            <person name="Patnaik S."/>
            <person name="Patel N."/>
            <person name="Shah T.M."/>
            <person name="Hinsu A."/>
            <person name="Jena J.K."/>
        </authorList>
    </citation>
    <scope>NUCLEOTIDE SEQUENCE</scope>
    <source>
        <strain evidence="18">CIFAMagur01</strain>
        <tissue evidence="18">Testis</tissue>
    </source>
</reference>
<dbReference type="InterPro" id="IPR003968">
    <property type="entry name" value="K_chnl_volt-dep_Kv"/>
</dbReference>
<keyword evidence="10 15" id="KW-1133">Transmembrane helix</keyword>
<evidence type="ECO:0000256" key="4">
    <source>
        <dbReference type="ARBA" id="ARBA00022448"/>
    </source>
</evidence>
<keyword evidence="7" id="KW-0631">Potassium channel</keyword>
<feature type="compositionally biased region" description="Low complexity" evidence="14">
    <location>
        <begin position="533"/>
        <end position="543"/>
    </location>
</feature>
<evidence type="ECO:0000256" key="6">
    <source>
        <dbReference type="ARBA" id="ARBA00022692"/>
    </source>
</evidence>
<accession>A0A8J4UIP0</accession>
<feature type="transmembrane region" description="Helical" evidence="15">
    <location>
        <begin position="40"/>
        <end position="60"/>
    </location>
</feature>
<feature type="region of interest" description="Disordered" evidence="14">
    <location>
        <begin position="882"/>
        <end position="910"/>
    </location>
</feature>
<feature type="transmembrane region" description="Helical" evidence="15">
    <location>
        <begin position="204"/>
        <end position="224"/>
    </location>
</feature>
<feature type="transmembrane region" description="Helical" evidence="15">
    <location>
        <begin position="175"/>
        <end position="192"/>
    </location>
</feature>
<dbReference type="GO" id="GO:0043204">
    <property type="term" value="C:perikaryon"/>
    <property type="evidence" value="ECO:0007669"/>
    <property type="project" value="UniProtKB-SubCell"/>
</dbReference>
<dbReference type="PRINTS" id="PR00169">
    <property type="entry name" value="KCHANNEL"/>
</dbReference>
<dbReference type="Gene3D" id="1.10.287.70">
    <property type="match status" value="1"/>
</dbReference>
<evidence type="ECO:0000256" key="16">
    <source>
        <dbReference type="SAM" id="SignalP"/>
    </source>
</evidence>
<keyword evidence="8" id="KW-0851">Voltage-gated channel</keyword>
<feature type="region of interest" description="Disordered" evidence="14">
    <location>
        <begin position="530"/>
        <end position="565"/>
    </location>
</feature>
<evidence type="ECO:0000256" key="14">
    <source>
        <dbReference type="SAM" id="MobiDB-lite"/>
    </source>
</evidence>
<feature type="signal peptide" evidence="16">
    <location>
        <begin position="1"/>
        <end position="18"/>
    </location>
</feature>
<evidence type="ECO:0000256" key="15">
    <source>
        <dbReference type="SAM" id="Phobius"/>
    </source>
</evidence>
<dbReference type="Pfam" id="PF00520">
    <property type="entry name" value="Ion_trans"/>
    <property type="match status" value="1"/>
</dbReference>
<evidence type="ECO:0000256" key="2">
    <source>
        <dbReference type="ARBA" id="ARBA00004279"/>
    </source>
</evidence>
<dbReference type="EMBL" id="QNUK01000117">
    <property type="protein sequence ID" value="KAF5901194.1"/>
    <property type="molecule type" value="Genomic_DNA"/>
</dbReference>
<name>A0A8J4UIP0_CLAMG</name>
<dbReference type="AlphaFoldDB" id="A0A8J4UIP0"/>
<dbReference type="PANTHER" id="PTHR11537">
    <property type="entry name" value="VOLTAGE-GATED POTASSIUM CHANNEL"/>
    <property type="match status" value="1"/>
</dbReference>
<dbReference type="SUPFAM" id="SSF81324">
    <property type="entry name" value="Voltage-gated potassium channels"/>
    <property type="match status" value="1"/>
</dbReference>
<dbReference type="FunFam" id="1.20.120.350:FF:000018">
    <property type="entry name" value="Potassium voltage-gated channel subfamily B member"/>
    <property type="match status" value="1"/>
</dbReference>
<evidence type="ECO:0000256" key="9">
    <source>
        <dbReference type="ARBA" id="ARBA00022958"/>
    </source>
</evidence>
<evidence type="ECO:0000313" key="19">
    <source>
        <dbReference type="Proteomes" id="UP000727407"/>
    </source>
</evidence>
<comment type="caution">
    <text evidence="18">The sequence shown here is derived from an EMBL/GenBank/DDBJ whole genome shotgun (WGS) entry which is preliminary data.</text>
</comment>
<dbReference type="InterPro" id="IPR028325">
    <property type="entry name" value="VG_K_chnl"/>
</dbReference>
<keyword evidence="5" id="KW-0633">Potassium transport</keyword>
<evidence type="ECO:0000256" key="7">
    <source>
        <dbReference type="ARBA" id="ARBA00022826"/>
    </source>
</evidence>
<keyword evidence="12 15" id="KW-0472">Membrane</keyword>
<feature type="domain" description="Ion transport" evidence="17">
    <location>
        <begin position="2"/>
        <end position="234"/>
    </location>
</feature>
<keyword evidence="16" id="KW-0732">Signal</keyword>
<dbReference type="Proteomes" id="UP000727407">
    <property type="component" value="Unassembled WGS sequence"/>
</dbReference>
<dbReference type="Gene3D" id="1.25.40.210">
    <property type="entry name" value="Telomere repeat-binding factor, dimerisation domain"/>
    <property type="match status" value="1"/>
</dbReference>
<evidence type="ECO:0000256" key="12">
    <source>
        <dbReference type="ARBA" id="ARBA00023136"/>
    </source>
</evidence>
<evidence type="ECO:0000256" key="10">
    <source>
        <dbReference type="ARBA" id="ARBA00022989"/>
    </source>
</evidence>
<dbReference type="InterPro" id="IPR027359">
    <property type="entry name" value="Volt_channel_dom_sf"/>
</dbReference>
<feature type="non-terminal residue" evidence="18">
    <location>
        <position position="977"/>
    </location>
</feature>
<keyword evidence="13" id="KW-0407">Ion channel</keyword>
<evidence type="ECO:0000256" key="1">
    <source>
        <dbReference type="ARBA" id="ARBA00004141"/>
    </source>
</evidence>
<dbReference type="GO" id="GO:0005251">
    <property type="term" value="F:delayed rectifier potassium channel activity"/>
    <property type="evidence" value="ECO:0007669"/>
    <property type="project" value="TreeGrafter"/>
</dbReference>
<evidence type="ECO:0000256" key="8">
    <source>
        <dbReference type="ARBA" id="ARBA00022882"/>
    </source>
</evidence>
<feature type="compositionally biased region" description="Polar residues" evidence="14">
    <location>
        <begin position="958"/>
        <end position="970"/>
    </location>
</feature>
<dbReference type="InterPro" id="IPR003973">
    <property type="entry name" value="K_chnl_volt-dep_Kv2"/>
</dbReference>
<feature type="chain" id="PRO_5035329348" evidence="16">
    <location>
        <begin position="19"/>
        <end position="977"/>
    </location>
</feature>
<sequence>ILAIISILFIILSTIALSLNTLPELQVTDEFGQVNDNPQLAHIEAVCIAWFTMEYLLRFLSSPNKWKFFKGPLNVIDLLAILPYYVTIFLTESNKSVLQFQNVRRVVQIFRIMRILRILKLARHSTGLQSLGFTLRRSYNELGLLILFLAMGIMIFSSLVFFAEKDEDATKFTSIPASFWWATITMTTVGYGDIYPQTLLGKIVGGLCCIAGVLVIALPIPIIVNNFSEFYKEQKRQEKAIKRREALERAKRNGSIVSMNLKDAFARSMELMDVVVEKSEDKPSFDNHLSPSKWGTPKRAFSDASLRPFDRKIGSRECFKSSSPQHLNVQKLEEMYNQMSKARSLSDLDKNQSAVRKQEAQNAKSGWQRNRPVSDVPHMASVDSFSSCNAELREANKSIPKTAAQLEQSQTKVPPHWDKNSSDTLKISPEEDEEFDYRSENQVSQVACNDDDDVDDDECFVENSTSLVESGHLVETTLDTFQVSPDEESQFDHVPSGQGTYMGDEEHMVDDTACLIQSICPGMTVNFLETTDDTPLTPPSTSSAQELSISLAQDNDSPEQESSPLFPRSVMLARIPEQGLILSPKLPISDFHPNETLSLLDEHERMSVEEDMAGTSVPSPIYTAQNCTQDGVVESAEGKTESNQSGHKELLSCTSVSMDVGAAQEAQAVISSTTSATVNMCEVESVAKSWMIDFCFLSLCGFYREQNAEKFSKNLKVFEAMIDDEDQLQDSQQTKRTICCLLSRIMDGKNLDAHYDTNNKVTPLMSALSVWDCLKDTINDSALHDSIKNLIFIQCVGVCLENGNTQLAAHTLQWLEKESNLSERLHRKLSIIVSKKDVYDQLLTRFSFDHLLKSINMFLDTFLEKHPSDFLFKAASKVVQVHQERPEQTSEHEVHQNNKEPEPDSVKQPETTAVSAALNLKLKKKLFSNKTVHPWKPESSKKLQRLPHQSAKIKVSRASCQVPQPKQNAVSKYRTKK</sequence>
<proteinExistence type="predicted"/>
<protein>
    <submittedName>
        <fullName evidence="18">Potassium voltage-gated channel subfamily B member 2-like</fullName>
    </submittedName>
</protein>
<evidence type="ECO:0000256" key="3">
    <source>
        <dbReference type="ARBA" id="ARBA00004484"/>
    </source>
</evidence>
<evidence type="ECO:0000256" key="11">
    <source>
        <dbReference type="ARBA" id="ARBA00023065"/>
    </source>
</evidence>
<feature type="transmembrane region" description="Helical" evidence="15">
    <location>
        <begin position="142"/>
        <end position="163"/>
    </location>
</feature>
<keyword evidence="9" id="KW-0630">Potassium</keyword>
<dbReference type="OrthoDB" id="296522at2759"/>
<feature type="compositionally biased region" description="Basic and acidic residues" evidence="14">
    <location>
        <begin position="882"/>
        <end position="907"/>
    </location>
</feature>
<dbReference type="PRINTS" id="PR01495">
    <property type="entry name" value="SHABCHANNEL"/>
</dbReference>
<feature type="region of interest" description="Disordered" evidence="14">
    <location>
        <begin position="931"/>
        <end position="977"/>
    </location>
</feature>
<dbReference type="Gene3D" id="1.20.120.350">
    <property type="entry name" value="Voltage-gated potassium channels. Chain C"/>
    <property type="match status" value="1"/>
</dbReference>
<keyword evidence="6 15" id="KW-0812">Transmembrane</keyword>
<organism evidence="18 19">
    <name type="scientific">Clarias magur</name>
    <name type="common">Asian catfish</name>
    <name type="synonym">Macropteronotus magur</name>
    <dbReference type="NCBI Taxonomy" id="1594786"/>
    <lineage>
        <taxon>Eukaryota</taxon>
        <taxon>Metazoa</taxon>
        <taxon>Chordata</taxon>
        <taxon>Craniata</taxon>
        <taxon>Vertebrata</taxon>
        <taxon>Euteleostomi</taxon>
        <taxon>Actinopterygii</taxon>
        <taxon>Neopterygii</taxon>
        <taxon>Teleostei</taxon>
        <taxon>Ostariophysi</taxon>
        <taxon>Siluriformes</taxon>
        <taxon>Clariidae</taxon>
        <taxon>Clarias</taxon>
    </lineage>
</organism>
<evidence type="ECO:0000256" key="13">
    <source>
        <dbReference type="ARBA" id="ARBA00023303"/>
    </source>
</evidence>
<keyword evidence="4" id="KW-0813">Transport</keyword>
<dbReference type="FunFam" id="1.10.287.70:FF:000034">
    <property type="entry name" value="Potassium voltage-gated channel subfamily B member"/>
    <property type="match status" value="1"/>
</dbReference>
<dbReference type="PANTHER" id="PTHR11537:SF134">
    <property type="entry name" value="POTASSIUM VOLTAGE-GATED CHANNEL SUBFAMILY B MEMBER 2"/>
    <property type="match status" value="1"/>
</dbReference>
<evidence type="ECO:0000256" key="5">
    <source>
        <dbReference type="ARBA" id="ARBA00022538"/>
    </source>
</evidence>
<feature type="compositionally biased region" description="Polar residues" evidence="14">
    <location>
        <begin position="544"/>
        <end position="563"/>
    </location>
</feature>
<comment type="subcellular location">
    <subcellularLocation>
        <location evidence="2">Cell projection</location>
        <location evidence="2">Dendrite</location>
    </subcellularLocation>
    <subcellularLocation>
        <location evidence="1">Membrane</location>
        <topology evidence="1">Multi-pass membrane protein</topology>
    </subcellularLocation>
    <subcellularLocation>
        <location evidence="3">Perikaryon</location>
    </subcellularLocation>
</comment>
<dbReference type="Pfam" id="PF03521">
    <property type="entry name" value="Kv2channel"/>
    <property type="match status" value="1"/>
</dbReference>
<keyword evidence="11" id="KW-0406">Ion transport</keyword>
<keyword evidence="19" id="KW-1185">Reference proteome</keyword>
<dbReference type="InterPro" id="IPR036507">
    <property type="entry name" value="Telomere_rpt-bd_fac_dimer_sf"/>
</dbReference>
<evidence type="ECO:0000259" key="17">
    <source>
        <dbReference type="Pfam" id="PF00520"/>
    </source>
</evidence>
<dbReference type="GO" id="GO:0001508">
    <property type="term" value="P:action potential"/>
    <property type="evidence" value="ECO:0007669"/>
    <property type="project" value="TreeGrafter"/>
</dbReference>
<evidence type="ECO:0000313" key="18">
    <source>
        <dbReference type="EMBL" id="KAF5901194.1"/>
    </source>
</evidence>
<dbReference type="FunFam" id="1.25.40.210:FF:000001">
    <property type="entry name" value="Telomeric repeat-binding factor"/>
    <property type="match status" value="1"/>
</dbReference>
<dbReference type="GO" id="GO:0030425">
    <property type="term" value="C:dendrite"/>
    <property type="evidence" value="ECO:0007669"/>
    <property type="project" value="UniProtKB-SubCell"/>
</dbReference>
<dbReference type="InterPro" id="IPR005821">
    <property type="entry name" value="Ion_trans_dom"/>
</dbReference>
<dbReference type="SUPFAM" id="SSF63600">
    <property type="entry name" value="Telomeric repeat binding factor (TRF) dimerisation domain"/>
    <property type="match status" value="1"/>
</dbReference>
<gene>
    <name evidence="18" type="primary">kcnb2</name>
    <name evidence="18" type="ORF">DAT39_009097</name>
</gene>
<dbReference type="GO" id="GO:0008076">
    <property type="term" value="C:voltage-gated potassium channel complex"/>
    <property type="evidence" value="ECO:0007669"/>
    <property type="project" value="InterPro"/>
</dbReference>
<dbReference type="PRINTS" id="PR01491">
    <property type="entry name" value="KVCHANNEL"/>
</dbReference>
<feature type="non-terminal residue" evidence="18">
    <location>
        <position position="1"/>
    </location>
</feature>